<proteinExistence type="predicted"/>
<dbReference type="SUPFAM" id="SSF53756">
    <property type="entry name" value="UDP-Glycosyltransferase/glycogen phosphorylase"/>
    <property type="match status" value="1"/>
</dbReference>
<dbReference type="AlphaFoldDB" id="A0A1J5QUV3"/>
<accession>A0A1J5QUV3</accession>
<evidence type="ECO:0000259" key="1">
    <source>
        <dbReference type="Pfam" id="PF13439"/>
    </source>
</evidence>
<dbReference type="InterPro" id="IPR028098">
    <property type="entry name" value="Glyco_trans_4-like_N"/>
</dbReference>
<dbReference type="GO" id="GO:0016740">
    <property type="term" value="F:transferase activity"/>
    <property type="evidence" value="ECO:0007669"/>
    <property type="project" value="UniProtKB-KW"/>
</dbReference>
<keyword evidence="2" id="KW-0808">Transferase</keyword>
<dbReference type="EMBL" id="MLJW01000421">
    <property type="protein sequence ID" value="OIQ87462.1"/>
    <property type="molecule type" value="Genomic_DNA"/>
</dbReference>
<organism evidence="2">
    <name type="scientific">mine drainage metagenome</name>
    <dbReference type="NCBI Taxonomy" id="410659"/>
    <lineage>
        <taxon>unclassified sequences</taxon>
        <taxon>metagenomes</taxon>
        <taxon>ecological metagenomes</taxon>
    </lineage>
</organism>
<gene>
    <name evidence="2" type="ORF">GALL_306680</name>
</gene>
<evidence type="ECO:0000313" key="2">
    <source>
        <dbReference type="EMBL" id="OIQ87462.1"/>
    </source>
</evidence>
<feature type="domain" description="Glycosyltransferase subfamily 4-like N-terminal" evidence="1">
    <location>
        <begin position="22"/>
        <end position="228"/>
    </location>
</feature>
<dbReference type="Pfam" id="PF13692">
    <property type="entry name" value="Glyco_trans_1_4"/>
    <property type="match status" value="1"/>
</dbReference>
<sequence length="406" mass="44485">MVNDIGAPPASVLQVNVRLSEGGAAGVARILADGLRERGVRSQFAYGYSKGGRVSPLESGYEGIRVTPGYLAAGNRLSHLLTGEETRLRSPAHWARLVSAIDQADVVHLHAVHSHMAQVASLVQAITDARKPLVWTLHDQWLFTGRCAQPGACRRWESGCKRCPDLRAYPPAVLDFANRHWAPRRELLAEARRRVPVAVVACADWLGEEAERGGLGPVTTITNSVDRDFWDETGRLSSEPEVGLRTCRALFVCRDLRDERKVDWTALREIARLDGVSLTIVGDHSRVAIPGVNQMPAISDRRGLARVMAANDVLVFFSRVDYFPLTIAEAIVAGLQVVAVDSRAAREFSKAESVQIVAEVTDVVERVRRLASDGGARGPKANRRSFDPDVMVDRYVGVYSGLMARP</sequence>
<dbReference type="Pfam" id="PF13439">
    <property type="entry name" value="Glyco_transf_4"/>
    <property type="match status" value="1"/>
</dbReference>
<comment type="caution">
    <text evidence="2">The sequence shown here is derived from an EMBL/GenBank/DDBJ whole genome shotgun (WGS) entry which is preliminary data.</text>
</comment>
<name>A0A1J5QUV3_9ZZZZ</name>
<reference evidence="2" key="1">
    <citation type="submission" date="2016-10" db="EMBL/GenBank/DDBJ databases">
        <title>Sequence of Gallionella enrichment culture.</title>
        <authorList>
            <person name="Poehlein A."/>
            <person name="Muehling M."/>
            <person name="Daniel R."/>
        </authorList>
    </citation>
    <scope>NUCLEOTIDE SEQUENCE</scope>
</reference>
<protein>
    <submittedName>
        <fullName evidence="2">Putative glycosyl transferase</fullName>
    </submittedName>
</protein>
<dbReference type="Gene3D" id="3.40.50.2000">
    <property type="entry name" value="Glycogen Phosphorylase B"/>
    <property type="match status" value="2"/>
</dbReference>